<keyword evidence="2" id="KW-1133">Transmembrane helix</keyword>
<keyword evidence="2" id="KW-0812">Transmembrane</keyword>
<gene>
    <name evidence="3" type="ORF">EJB05_25944</name>
</gene>
<accession>A0A5J9UK56</accession>
<dbReference type="AlphaFoldDB" id="A0A5J9UK56"/>
<sequence length="118" mass="13361">MSTSSPPAVSDDPPADIETGLREPEKEVDARKAMIVNRVMEAYFLIYVVFFTGMVVYLAKVSKNWWRMGLSFLALLSIMIITFWMISQTRKLLVNFFATKRSIGTDSDVSTKLLASEK</sequence>
<feature type="transmembrane region" description="Helical" evidence="2">
    <location>
        <begin position="42"/>
        <end position="59"/>
    </location>
</feature>
<feature type="transmembrane region" description="Helical" evidence="2">
    <location>
        <begin position="65"/>
        <end position="86"/>
    </location>
</feature>
<comment type="caution">
    <text evidence="3">The sequence shown here is derived from an EMBL/GenBank/DDBJ whole genome shotgun (WGS) entry which is preliminary data.</text>
</comment>
<feature type="compositionally biased region" description="Low complexity" evidence="1">
    <location>
        <begin position="1"/>
        <end position="12"/>
    </location>
</feature>
<feature type="region of interest" description="Disordered" evidence="1">
    <location>
        <begin position="1"/>
        <end position="22"/>
    </location>
</feature>
<evidence type="ECO:0000256" key="2">
    <source>
        <dbReference type="SAM" id="Phobius"/>
    </source>
</evidence>
<organism evidence="3 4">
    <name type="scientific">Eragrostis curvula</name>
    <name type="common">weeping love grass</name>
    <dbReference type="NCBI Taxonomy" id="38414"/>
    <lineage>
        <taxon>Eukaryota</taxon>
        <taxon>Viridiplantae</taxon>
        <taxon>Streptophyta</taxon>
        <taxon>Embryophyta</taxon>
        <taxon>Tracheophyta</taxon>
        <taxon>Spermatophyta</taxon>
        <taxon>Magnoliopsida</taxon>
        <taxon>Liliopsida</taxon>
        <taxon>Poales</taxon>
        <taxon>Poaceae</taxon>
        <taxon>PACMAD clade</taxon>
        <taxon>Chloridoideae</taxon>
        <taxon>Eragrostideae</taxon>
        <taxon>Eragrostidinae</taxon>
        <taxon>Eragrostis</taxon>
    </lineage>
</organism>
<proteinExistence type="predicted"/>
<evidence type="ECO:0000256" key="1">
    <source>
        <dbReference type="SAM" id="MobiDB-lite"/>
    </source>
</evidence>
<evidence type="ECO:0000313" key="4">
    <source>
        <dbReference type="Proteomes" id="UP000324897"/>
    </source>
</evidence>
<reference evidence="3 4" key="1">
    <citation type="journal article" date="2019" name="Sci. Rep.">
        <title>A high-quality genome of Eragrostis curvula grass provides insights into Poaceae evolution and supports new strategies to enhance forage quality.</title>
        <authorList>
            <person name="Carballo J."/>
            <person name="Santos B.A.C.M."/>
            <person name="Zappacosta D."/>
            <person name="Garbus I."/>
            <person name="Selva J.P."/>
            <person name="Gallo C.A."/>
            <person name="Diaz A."/>
            <person name="Albertini E."/>
            <person name="Caccamo M."/>
            <person name="Echenique V."/>
        </authorList>
    </citation>
    <scope>NUCLEOTIDE SEQUENCE [LARGE SCALE GENOMIC DNA]</scope>
    <source>
        <strain evidence="4">cv. Victoria</strain>
        <tissue evidence="3">Leaf</tissue>
    </source>
</reference>
<keyword evidence="4" id="KW-1185">Reference proteome</keyword>
<protein>
    <submittedName>
        <fullName evidence="3">Uncharacterized protein</fullName>
    </submittedName>
</protein>
<name>A0A5J9UK56_9POAL</name>
<dbReference type="EMBL" id="RWGY01000013">
    <property type="protein sequence ID" value="TVU23570.1"/>
    <property type="molecule type" value="Genomic_DNA"/>
</dbReference>
<dbReference type="Gramene" id="TVU23570">
    <property type="protein sequence ID" value="TVU23570"/>
    <property type="gene ID" value="EJB05_25944"/>
</dbReference>
<keyword evidence="2" id="KW-0472">Membrane</keyword>
<dbReference type="Proteomes" id="UP000324897">
    <property type="component" value="Chromosome 2"/>
</dbReference>
<dbReference type="OrthoDB" id="687166at2759"/>
<evidence type="ECO:0000313" key="3">
    <source>
        <dbReference type="EMBL" id="TVU23570.1"/>
    </source>
</evidence>